<evidence type="ECO:0000313" key="2">
    <source>
        <dbReference type="EMBL" id="KXS12294.1"/>
    </source>
</evidence>
<protein>
    <submittedName>
        <fullName evidence="2">Uncharacterized protein</fullName>
    </submittedName>
</protein>
<gene>
    <name evidence="2" type="ORF">M427DRAFT_398526</name>
</gene>
<dbReference type="EMBL" id="KQ965789">
    <property type="protein sequence ID" value="KXS12294.1"/>
    <property type="molecule type" value="Genomic_DNA"/>
</dbReference>
<organism evidence="2 3">
    <name type="scientific">Gonapodya prolifera (strain JEL478)</name>
    <name type="common">Monoblepharis prolifera</name>
    <dbReference type="NCBI Taxonomy" id="1344416"/>
    <lineage>
        <taxon>Eukaryota</taxon>
        <taxon>Fungi</taxon>
        <taxon>Fungi incertae sedis</taxon>
        <taxon>Chytridiomycota</taxon>
        <taxon>Chytridiomycota incertae sedis</taxon>
        <taxon>Monoblepharidomycetes</taxon>
        <taxon>Monoblepharidales</taxon>
        <taxon>Gonapodyaceae</taxon>
        <taxon>Gonapodya</taxon>
    </lineage>
</organism>
<dbReference type="AlphaFoldDB" id="A0A139A6D4"/>
<feature type="compositionally biased region" description="Basic and acidic residues" evidence="1">
    <location>
        <begin position="80"/>
        <end position="111"/>
    </location>
</feature>
<accession>A0A139A6D4</accession>
<reference evidence="2 3" key="1">
    <citation type="journal article" date="2015" name="Genome Biol. Evol.">
        <title>Phylogenomic analyses indicate that early fungi evolved digesting cell walls of algal ancestors of land plants.</title>
        <authorList>
            <person name="Chang Y."/>
            <person name="Wang S."/>
            <person name="Sekimoto S."/>
            <person name="Aerts A.L."/>
            <person name="Choi C."/>
            <person name="Clum A."/>
            <person name="LaButti K.M."/>
            <person name="Lindquist E.A."/>
            <person name="Yee Ngan C."/>
            <person name="Ohm R.A."/>
            <person name="Salamov A.A."/>
            <person name="Grigoriev I.V."/>
            <person name="Spatafora J.W."/>
            <person name="Berbee M.L."/>
        </authorList>
    </citation>
    <scope>NUCLEOTIDE SEQUENCE [LARGE SCALE GENOMIC DNA]</scope>
    <source>
        <strain evidence="2 3">JEL478</strain>
    </source>
</reference>
<name>A0A139A6D4_GONPJ</name>
<sequence length="111" mass="12880">MVWNSSEAEVAGGQATAKCSDKSCQHSPAPKIRLSPHNPHHQPPPTSARAPSDSSDTSEQRRREWAGDQTTRRRRRRRQRERDRQRKTLTRDTRHNILRTIECDRTRTTDA</sequence>
<evidence type="ECO:0000313" key="3">
    <source>
        <dbReference type="Proteomes" id="UP000070544"/>
    </source>
</evidence>
<feature type="region of interest" description="Disordered" evidence="1">
    <location>
        <begin position="1"/>
        <end position="111"/>
    </location>
</feature>
<proteinExistence type="predicted"/>
<keyword evidence="3" id="KW-1185">Reference proteome</keyword>
<evidence type="ECO:0000256" key="1">
    <source>
        <dbReference type="SAM" id="MobiDB-lite"/>
    </source>
</evidence>
<dbReference type="Proteomes" id="UP000070544">
    <property type="component" value="Unassembled WGS sequence"/>
</dbReference>